<dbReference type="Proteomes" id="UP000245207">
    <property type="component" value="Unassembled WGS sequence"/>
</dbReference>
<dbReference type="EMBL" id="PKPP01003834">
    <property type="protein sequence ID" value="PWA67417.1"/>
    <property type="molecule type" value="Genomic_DNA"/>
</dbReference>
<dbReference type="GO" id="GO:0003746">
    <property type="term" value="F:translation elongation factor activity"/>
    <property type="evidence" value="ECO:0007669"/>
    <property type="project" value="UniProtKB-KW"/>
</dbReference>
<organism evidence="4 5">
    <name type="scientific">Artemisia annua</name>
    <name type="common">Sweet wormwood</name>
    <dbReference type="NCBI Taxonomy" id="35608"/>
    <lineage>
        <taxon>Eukaryota</taxon>
        <taxon>Viridiplantae</taxon>
        <taxon>Streptophyta</taxon>
        <taxon>Embryophyta</taxon>
        <taxon>Tracheophyta</taxon>
        <taxon>Spermatophyta</taxon>
        <taxon>Magnoliopsida</taxon>
        <taxon>eudicotyledons</taxon>
        <taxon>Gunneridae</taxon>
        <taxon>Pentapetalae</taxon>
        <taxon>asterids</taxon>
        <taxon>campanulids</taxon>
        <taxon>Asterales</taxon>
        <taxon>Asteraceae</taxon>
        <taxon>Asteroideae</taxon>
        <taxon>Anthemideae</taxon>
        <taxon>Artemisiinae</taxon>
        <taxon>Artemisia</taxon>
    </lineage>
</organism>
<dbReference type="GO" id="GO:0005829">
    <property type="term" value="C:cytosol"/>
    <property type="evidence" value="ECO:0007669"/>
    <property type="project" value="TreeGrafter"/>
</dbReference>
<dbReference type="Gene3D" id="3.40.50.300">
    <property type="entry name" value="P-loop containing nucleotide triphosphate hydrolases"/>
    <property type="match status" value="1"/>
</dbReference>
<evidence type="ECO:0008006" key="6">
    <source>
        <dbReference type="Google" id="ProtNLM"/>
    </source>
</evidence>
<accession>A0A2U1N1R3</accession>
<dbReference type="AlphaFoldDB" id="A0A2U1N1R3"/>
<name>A0A2U1N1R3_ARTAN</name>
<protein>
    <recommendedName>
        <fullName evidence="6">Elongation factor 2</fullName>
    </recommendedName>
</protein>
<comment type="caution">
    <text evidence="4">The sequence shown here is derived from an EMBL/GenBank/DDBJ whole genome shotgun (WGS) entry which is preliminary data.</text>
</comment>
<dbReference type="InterPro" id="IPR027417">
    <property type="entry name" value="P-loop_NTPase"/>
</dbReference>
<dbReference type="PANTHER" id="PTHR42908:SF10">
    <property type="entry name" value="EUKARYOTIC TRANSLATION ELONGATION FACTOR 2"/>
    <property type="match status" value="1"/>
</dbReference>
<dbReference type="STRING" id="35608.A0A2U1N1R3"/>
<dbReference type="PANTHER" id="PTHR42908">
    <property type="entry name" value="TRANSLATION ELONGATION FACTOR-RELATED"/>
    <property type="match status" value="1"/>
</dbReference>
<dbReference type="OrthoDB" id="1337178at2759"/>
<keyword evidence="5" id="KW-1185">Reference proteome</keyword>
<evidence type="ECO:0000256" key="1">
    <source>
        <dbReference type="ARBA" id="ARBA00022490"/>
    </source>
</evidence>
<evidence type="ECO:0000256" key="2">
    <source>
        <dbReference type="ARBA" id="ARBA00022768"/>
    </source>
</evidence>
<keyword evidence="1" id="KW-0963">Cytoplasm</keyword>
<proteinExistence type="predicted"/>
<sequence length="269" mass="30232">MTDAALKNLKGEHKGNKHLINLIDSPRHVDVSYEVSSDLHITDVDGEEAYQKFQWVIESVNGIISKHEHPLLGDVMVYAKKGLVAFSTGIHGWAFTLNHFAKLYAFKFDIDETKMMEMLWGDNFYDPKRMSRPLRIPGLNLANVGLFSMFTSPLDRLLTCKWLPAVNLLAMMILHLPSPCTAQIYRVENLYDGSSDDVYANAIRNCDPNGPLMFYLSKVIPASNESGRFFAFGRVFSGKVSPGMKVRIMGPNFVPGETRDLNVRSVQGL</sequence>
<evidence type="ECO:0000313" key="4">
    <source>
        <dbReference type="EMBL" id="PWA67417.1"/>
    </source>
</evidence>
<dbReference type="InterPro" id="IPR009000">
    <property type="entry name" value="Transl_B-barrel_sf"/>
</dbReference>
<reference evidence="4 5" key="1">
    <citation type="journal article" date="2018" name="Mol. Plant">
        <title>The genome of Artemisia annua provides insight into the evolution of Asteraceae family and artemisinin biosynthesis.</title>
        <authorList>
            <person name="Shen Q."/>
            <person name="Zhang L."/>
            <person name="Liao Z."/>
            <person name="Wang S."/>
            <person name="Yan T."/>
            <person name="Shi P."/>
            <person name="Liu M."/>
            <person name="Fu X."/>
            <person name="Pan Q."/>
            <person name="Wang Y."/>
            <person name="Lv Z."/>
            <person name="Lu X."/>
            <person name="Zhang F."/>
            <person name="Jiang W."/>
            <person name="Ma Y."/>
            <person name="Chen M."/>
            <person name="Hao X."/>
            <person name="Li L."/>
            <person name="Tang Y."/>
            <person name="Lv G."/>
            <person name="Zhou Y."/>
            <person name="Sun X."/>
            <person name="Brodelius P.E."/>
            <person name="Rose J.K.C."/>
            <person name="Tang K."/>
        </authorList>
    </citation>
    <scope>NUCLEOTIDE SEQUENCE [LARGE SCALE GENOMIC DNA]</scope>
    <source>
        <strain evidence="5">cv. Huhao1</strain>
        <tissue evidence="4">Leaf</tissue>
    </source>
</reference>
<evidence type="ECO:0000256" key="3">
    <source>
        <dbReference type="ARBA" id="ARBA00022917"/>
    </source>
</evidence>
<dbReference type="GO" id="GO:0003924">
    <property type="term" value="F:GTPase activity"/>
    <property type="evidence" value="ECO:0007669"/>
    <property type="project" value="TreeGrafter"/>
</dbReference>
<keyword evidence="2" id="KW-0251">Elongation factor</keyword>
<evidence type="ECO:0000313" key="5">
    <source>
        <dbReference type="Proteomes" id="UP000245207"/>
    </source>
</evidence>
<dbReference type="Gene3D" id="2.40.30.10">
    <property type="entry name" value="Translation factors"/>
    <property type="match status" value="1"/>
</dbReference>
<keyword evidence="3" id="KW-0648">Protein biosynthesis</keyword>
<dbReference type="SUPFAM" id="SSF52540">
    <property type="entry name" value="P-loop containing nucleoside triphosphate hydrolases"/>
    <property type="match status" value="1"/>
</dbReference>
<dbReference type="GO" id="GO:1990904">
    <property type="term" value="C:ribonucleoprotein complex"/>
    <property type="evidence" value="ECO:0007669"/>
    <property type="project" value="TreeGrafter"/>
</dbReference>
<gene>
    <name evidence="4" type="ORF">CTI12_AA318640</name>
</gene>
<dbReference type="GO" id="GO:0043022">
    <property type="term" value="F:ribosome binding"/>
    <property type="evidence" value="ECO:0007669"/>
    <property type="project" value="TreeGrafter"/>
</dbReference>
<dbReference type="SUPFAM" id="SSF50447">
    <property type="entry name" value="Translation proteins"/>
    <property type="match status" value="1"/>
</dbReference>